<reference evidence="2" key="1">
    <citation type="journal article" date="2019" name="Int. J. Syst. Evol. Microbiol.">
        <title>The Global Catalogue of Microorganisms (GCM) 10K type strain sequencing project: providing services to taxonomists for standard genome sequencing and annotation.</title>
        <authorList>
            <consortium name="The Broad Institute Genomics Platform"/>
            <consortium name="The Broad Institute Genome Sequencing Center for Infectious Disease"/>
            <person name="Wu L."/>
            <person name="Ma J."/>
        </authorList>
    </citation>
    <scope>NUCLEOTIDE SEQUENCE [LARGE SCALE GENOMIC DNA]</scope>
    <source>
        <strain evidence="2">CGMCC 1.10131</strain>
    </source>
</reference>
<name>A0ABQ1I2M8_9ALTE</name>
<dbReference type="Pfam" id="PF04237">
    <property type="entry name" value="YjbR"/>
    <property type="match status" value="1"/>
</dbReference>
<evidence type="ECO:0000313" key="2">
    <source>
        <dbReference type="Proteomes" id="UP000651977"/>
    </source>
</evidence>
<dbReference type="RefSeq" id="WP_055732976.1">
    <property type="nucleotide sequence ID" value="NZ_BMDY01000011.1"/>
</dbReference>
<dbReference type="Proteomes" id="UP000651977">
    <property type="component" value="Unassembled WGS sequence"/>
</dbReference>
<evidence type="ECO:0008006" key="3">
    <source>
        <dbReference type="Google" id="ProtNLM"/>
    </source>
</evidence>
<dbReference type="PANTHER" id="PTHR35145:SF1">
    <property type="entry name" value="CYTOPLASMIC PROTEIN"/>
    <property type="match status" value="1"/>
</dbReference>
<evidence type="ECO:0000313" key="1">
    <source>
        <dbReference type="EMBL" id="GGB07018.1"/>
    </source>
</evidence>
<dbReference type="InterPro" id="IPR007351">
    <property type="entry name" value="YjbR"/>
</dbReference>
<proteinExistence type="predicted"/>
<comment type="caution">
    <text evidence="1">The sequence shown here is derived from an EMBL/GenBank/DDBJ whole genome shotgun (WGS) entry which is preliminary data.</text>
</comment>
<dbReference type="Gene3D" id="3.90.1150.30">
    <property type="match status" value="1"/>
</dbReference>
<keyword evidence="2" id="KW-1185">Reference proteome</keyword>
<dbReference type="EMBL" id="BMDY01000011">
    <property type="protein sequence ID" value="GGB07018.1"/>
    <property type="molecule type" value="Genomic_DNA"/>
</dbReference>
<organism evidence="1 2">
    <name type="scientific">Agarivorans gilvus</name>
    <dbReference type="NCBI Taxonomy" id="680279"/>
    <lineage>
        <taxon>Bacteria</taxon>
        <taxon>Pseudomonadati</taxon>
        <taxon>Pseudomonadota</taxon>
        <taxon>Gammaproteobacteria</taxon>
        <taxon>Alteromonadales</taxon>
        <taxon>Alteromonadaceae</taxon>
        <taxon>Agarivorans</taxon>
    </lineage>
</organism>
<dbReference type="PANTHER" id="PTHR35145">
    <property type="entry name" value="CYTOPLASMIC PROTEIN-RELATED"/>
    <property type="match status" value="1"/>
</dbReference>
<dbReference type="SUPFAM" id="SSF142906">
    <property type="entry name" value="YjbR-like"/>
    <property type="match status" value="1"/>
</dbReference>
<protein>
    <recommendedName>
        <fullName evidence="3">MmcQ/YjbR family DNA-binding protein</fullName>
    </recommendedName>
</protein>
<dbReference type="InterPro" id="IPR038056">
    <property type="entry name" value="YjbR-like_sf"/>
</dbReference>
<dbReference type="InterPro" id="IPR058532">
    <property type="entry name" value="YjbR/MT2646/Rv2570-like"/>
</dbReference>
<accession>A0ABQ1I2M8</accession>
<gene>
    <name evidence="1" type="ORF">GCM10007414_20410</name>
</gene>
<sequence>MDYSQLEAYLLAKTEAKLEYPFAPDVPVFKVRGKMFALVGWREGQMFINLKCQPEQVDALTDIFPAIHRAYHMNKRHWLSLYFDGSDAEQQVFGLIDNSYNLVVSSMSKSVQALLRN</sequence>